<dbReference type="Proteomes" id="UP000887563">
    <property type="component" value="Unplaced"/>
</dbReference>
<protein>
    <submittedName>
        <fullName evidence="2">Uncharacterized protein</fullName>
    </submittedName>
</protein>
<sequence>MHVLEYILHDLLNWTGTYVNKLLDESSTISLFGLRTALNADRGLADLLEILYGNEEELSLAGVFTNTTQSSPAAHTVNFFS</sequence>
<proteinExistence type="predicted"/>
<organism evidence="1 2">
    <name type="scientific">Meloidogyne incognita</name>
    <name type="common">Southern root-knot nematode worm</name>
    <name type="synonym">Oxyuris incognita</name>
    <dbReference type="NCBI Taxonomy" id="6306"/>
    <lineage>
        <taxon>Eukaryota</taxon>
        <taxon>Metazoa</taxon>
        <taxon>Ecdysozoa</taxon>
        <taxon>Nematoda</taxon>
        <taxon>Chromadorea</taxon>
        <taxon>Rhabditida</taxon>
        <taxon>Tylenchina</taxon>
        <taxon>Tylenchomorpha</taxon>
        <taxon>Tylenchoidea</taxon>
        <taxon>Meloidogynidae</taxon>
        <taxon>Meloidogyninae</taxon>
        <taxon>Meloidogyne</taxon>
        <taxon>Meloidogyne incognita group</taxon>
    </lineage>
</organism>
<dbReference type="Gene3D" id="1.10.20.10">
    <property type="entry name" value="Histone, subunit A"/>
    <property type="match status" value="1"/>
</dbReference>
<dbReference type="AlphaFoldDB" id="A0A914KML9"/>
<accession>A0A914KML9</accession>
<evidence type="ECO:0000313" key="2">
    <source>
        <dbReference type="WBParaSite" id="Minc3s00051g02715"/>
    </source>
</evidence>
<reference evidence="2" key="1">
    <citation type="submission" date="2022-11" db="UniProtKB">
        <authorList>
            <consortium name="WormBaseParasite"/>
        </authorList>
    </citation>
    <scope>IDENTIFICATION</scope>
</reference>
<dbReference type="InterPro" id="IPR009072">
    <property type="entry name" value="Histone-fold"/>
</dbReference>
<evidence type="ECO:0000313" key="1">
    <source>
        <dbReference type="Proteomes" id="UP000887563"/>
    </source>
</evidence>
<dbReference type="WBParaSite" id="Minc3s00051g02715">
    <property type="protein sequence ID" value="Minc3s00051g02715"/>
    <property type="gene ID" value="Minc3s00051g02715"/>
</dbReference>
<keyword evidence="1" id="KW-1185">Reference proteome</keyword>
<name>A0A914KML9_MELIC</name>
<dbReference type="GO" id="GO:0046982">
    <property type="term" value="F:protein heterodimerization activity"/>
    <property type="evidence" value="ECO:0007669"/>
    <property type="project" value="InterPro"/>
</dbReference>